<dbReference type="AlphaFoldDB" id="A0A9K3GH44"/>
<organism evidence="2 3">
    <name type="scientific">Kipferlia bialata</name>
    <dbReference type="NCBI Taxonomy" id="797122"/>
    <lineage>
        <taxon>Eukaryota</taxon>
        <taxon>Metamonada</taxon>
        <taxon>Carpediemonas-like organisms</taxon>
        <taxon>Kipferlia</taxon>
    </lineage>
</organism>
<evidence type="ECO:0000313" key="3">
    <source>
        <dbReference type="Proteomes" id="UP000265618"/>
    </source>
</evidence>
<gene>
    <name evidence="2" type="ORF">KIPB_005201</name>
</gene>
<name>A0A9K3GH44_9EUKA</name>
<dbReference type="PANTHER" id="PTHR13754">
    <property type="entry name" value="METALLO-BETA-LACTAMASE SUPERFAMILY PROTEIN"/>
    <property type="match status" value="1"/>
</dbReference>
<dbReference type="InterPro" id="IPR001279">
    <property type="entry name" value="Metallo-B-lactamas"/>
</dbReference>
<dbReference type="Gene3D" id="3.60.15.10">
    <property type="entry name" value="Ribonuclease Z/Hydroxyacylglutathione hydrolase-like"/>
    <property type="match status" value="1"/>
</dbReference>
<proteinExistence type="predicted"/>
<dbReference type="Pfam" id="PF00753">
    <property type="entry name" value="Lactamase_B"/>
    <property type="match status" value="1"/>
</dbReference>
<dbReference type="PANTHER" id="PTHR13754:SF18">
    <property type="entry name" value="7,8-DIHYDROPTERIN-6-METHYL-4-(BETA-D-RIBOFURANOSYL)-AMINOBENZENE-5'-PHOSPHATE SYNTHASE"/>
    <property type="match status" value="1"/>
</dbReference>
<reference evidence="2 3" key="1">
    <citation type="journal article" date="2018" name="PLoS ONE">
        <title>The draft genome of Kipferlia bialata reveals reductive genome evolution in fornicate parasites.</title>
        <authorList>
            <person name="Tanifuji G."/>
            <person name="Takabayashi S."/>
            <person name="Kume K."/>
            <person name="Takagi M."/>
            <person name="Nakayama T."/>
            <person name="Kamikawa R."/>
            <person name="Inagaki Y."/>
            <person name="Hashimoto T."/>
        </authorList>
    </citation>
    <scope>NUCLEOTIDE SEQUENCE [LARGE SCALE GENOMIC DNA]</scope>
    <source>
        <strain evidence="2">NY0173</strain>
    </source>
</reference>
<dbReference type="OrthoDB" id="1470350at2759"/>
<accession>A0A9K3GH44</accession>
<dbReference type="InterPro" id="IPR041712">
    <property type="entry name" value="DHPS-like_MBL-fold"/>
</dbReference>
<evidence type="ECO:0000313" key="2">
    <source>
        <dbReference type="EMBL" id="GIQ83819.1"/>
    </source>
</evidence>
<dbReference type="InterPro" id="IPR036866">
    <property type="entry name" value="RibonucZ/Hydroxyglut_hydro"/>
</dbReference>
<dbReference type="Proteomes" id="UP000265618">
    <property type="component" value="Unassembled WGS sequence"/>
</dbReference>
<comment type="caution">
    <text evidence="2">The sequence shown here is derived from an EMBL/GenBank/DDBJ whole genome shotgun (WGS) entry which is preliminary data.</text>
</comment>
<dbReference type="InterPro" id="IPR052926">
    <property type="entry name" value="Metallo-beta-lactamase_dom"/>
</dbReference>
<keyword evidence="3" id="KW-1185">Reference proteome</keyword>
<dbReference type="SUPFAM" id="SSF56281">
    <property type="entry name" value="Metallo-hydrolase/oxidoreductase"/>
    <property type="match status" value="1"/>
</dbReference>
<dbReference type="CDD" id="cd07713">
    <property type="entry name" value="DHPS-like_MBL-fold"/>
    <property type="match status" value="1"/>
</dbReference>
<evidence type="ECO:0000259" key="1">
    <source>
        <dbReference type="Pfam" id="PF00753"/>
    </source>
</evidence>
<sequence length="316" mass="33716">MPDDLLHCTVLCDNSTNRVGCRGEVGFSILLRTGGRLVLLDTGPSDTAVHNADVLGIDVTQIDTIVLSHGHFDHTWGLMPILARRAAVARCNAAKVPWGDTPKGAVPVAKPILIANRGVFDEKWRESASLSVPVMGCLCSKAAVSRACDVRLGRGEPVWLTDRLVWLGQIPRVTPFESVGDLGLDGIDGGEGERENEGVEGEGEKDTVDEDSALAYVADEGLVIVAGCSHSGIVNIIKRARAVTGVNKIRDLVGGLHLRGNGKREKRAAEWLKANGVYRVHACHCTAMPAKLILAEKGVLPHETGAGTDLYYHSGI</sequence>
<dbReference type="GO" id="GO:0016740">
    <property type="term" value="F:transferase activity"/>
    <property type="evidence" value="ECO:0007669"/>
    <property type="project" value="TreeGrafter"/>
</dbReference>
<protein>
    <recommendedName>
        <fullName evidence="1">Metallo-beta-lactamase domain-containing protein</fullName>
    </recommendedName>
</protein>
<dbReference type="EMBL" id="BDIP01001193">
    <property type="protein sequence ID" value="GIQ83819.1"/>
    <property type="molecule type" value="Genomic_DNA"/>
</dbReference>
<feature type="domain" description="Metallo-beta-lactamase" evidence="1">
    <location>
        <begin position="24"/>
        <end position="103"/>
    </location>
</feature>